<gene>
    <name evidence="1" type="ORF">ARMGADRAFT_1090586</name>
</gene>
<dbReference type="AlphaFoldDB" id="A0A2H3CLI2"/>
<dbReference type="Proteomes" id="UP000217790">
    <property type="component" value="Unassembled WGS sequence"/>
</dbReference>
<organism evidence="1 2">
    <name type="scientific">Armillaria gallica</name>
    <name type="common">Bulbous honey fungus</name>
    <name type="synonym">Armillaria bulbosa</name>
    <dbReference type="NCBI Taxonomy" id="47427"/>
    <lineage>
        <taxon>Eukaryota</taxon>
        <taxon>Fungi</taxon>
        <taxon>Dikarya</taxon>
        <taxon>Basidiomycota</taxon>
        <taxon>Agaricomycotina</taxon>
        <taxon>Agaricomycetes</taxon>
        <taxon>Agaricomycetidae</taxon>
        <taxon>Agaricales</taxon>
        <taxon>Marasmiineae</taxon>
        <taxon>Physalacriaceae</taxon>
        <taxon>Armillaria</taxon>
    </lineage>
</organism>
<reference evidence="2" key="1">
    <citation type="journal article" date="2017" name="Nat. Ecol. Evol.">
        <title>Genome expansion and lineage-specific genetic innovations in the forest pathogenic fungi Armillaria.</title>
        <authorList>
            <person name="Sipos G."/>
            <person name="Prasanna A.N."/>
            <person name="Walter M.C."/>
            <person name="O'Connor E."/>
            <person name="Balint B."/>
            <person name="Krizsan K."/>
            <person name="Kiss B."/>
            <person name="Hess J."/>
            <person name="Varga T."/>
            <person name="Slot J."/>
            <person name="Riley R."/>
            <person name="Boka B."/>
            <person name="Rigling D."/>
            <person name="Barry K."/>
            <person name="Lee J."/>
            <person name="Mihaltcheva S."/>
            <person name="LaButti K."/>
            <person name="Lipzen A."/>
            <person name="Waldron R."/>
            <person name="Moloney N.M."/>
            <person name="Sperisen C."/>
            <person name="Kredics L."/>
            <person name="Vagvoelgyi C."/>
            <person name="Patrignani A."/>
            <person name="Fitzpatrick D."/>
            <person name="Nagy I."/>
            <person name="Doyle S."/>
            <person name="Anderson J.B."/>
            <person name="Grigoriev I.V."/>
            <person name="Gueldener U."/>
            <person name="Muensterkoetter M."/>
            <person name="Nagy L.G."/>
        </authorList>
    </citation>
    <scope>NUCLEOTIDE SEQUENCE [LARGE SCALE GENOMIC DNA]</scope>
    <source>
        <strain evidence="2">Ar21-2</strain>
    </source>
</reference>
<name>A0A2H3CLI2_ARMGA</name>
<proteinExistence type="predicted"/>
<dbReference type="EMBL" id="KZ293720">
    <property type="protein sequence ID" value="PBK82214.1"/>
    <property type="molecule type" value="Genomic_DNA"/>
</dbReference>
<evidence type="ECO:0008006" key="3">
    <source>
        <dbReference type="Google" id="ProtNLM"/>
    </source>
</evidence>
<protein>
    <recommendedName>
        <fullName evidence="3">F-box domain-containing protein</fullName>
    </recommendedName>
</protein>
<evidence type="ECO:0000313" key="2">
    <source>
        <dbReference type="Proteomes" id="UP000217790"/>
    </source>
</evidence>
<keyword evidence="2" id="KW-1185">Reference proteome</keyword>
<dbReference type="OrthoDB" id="2962965at2759"/>
<accession>A0A2H3CLI2</accession>
<dbReference type="InParanoid" id="A0A2H3CLI2"/>
<sequence length="355" mass="40258">MHIDELDLFGEKYSGQLYQYQNLTALLEYSPHVAPLVTRFGIRGKSDSMTNFLMDTSLFPILQSLRNLFHIEFISSTYDKYWIQFPLATRRLFLAALRSLPLKTLILKRLDFRRNALFEDVFAAAAAANPALKHLSFVCHYGGAGTSQPYPLIRPPPSGLPALESLSISGPTTHRNIRWLFLTRSLYSVSGIRRLSLQLSNGTSSSLIQSLLNEMKETLECFTVDICPQTGGTVCFDLSRHRNLSSFHAIVTDLPGPDSIPGMRLPLVRPWVEVDRLPLPALEHVYIKLHDSVRGDCYINVQCNTCELQVQQKTDPGDLDSWKRQVEERMPLLKDRGILEVKVVKQRYCISTAFD</sequence>
<evidence type="ECO:0000313" key="1">
    <source>
        <dbReference type="EMBL" id="PBK82214.1"/>
    </source>
</evidence>